<keyword evidence="3" id="KW-0029">Amino-acid transport</keyword>
<evidence type="ECO:0000259" key="4">
    <source>
        <dbReference type="Pfam" id="PF13458"/>
    </source>
</evidence>
<dbReference type="CDD" id="cd06339">
    <property type="entry name" value="PBP1_YraM_LppC_lipoprotein-like"/>
    <property type="match status" value="1"/>
</dbReference>
<dbReference type="RefSeq" id="WP_198916543.1">
    <property type="nucleotide sequence ID" value="NZ_JAEKPD010000010.1"/>
</dbReference>
<comment type="similarity">
    <text evidence="1">Belongs to the leucine-binding protein family.</text>
</comment>
<keyword evidence="2" id="KW-0732">Signal</keyword>
<evidence type="ECO:0000313" key="6">
    <source>
        <dbReference type="Proteomes" id="UP000642488"/>
    </source>
</evidence>
<dbReference type="PROSITE" id="PS51257">
    <property type="entry name" value="PROKAR_LIPOPROTEIN"/>
    <property type="match status" value="1"/>
</dbReference>
<dbReference type="AlphaFoldDB" id="A0A934MDC2"/>
<feature type="domain" description="Leucine-binding protein" evidence="4">
    <location>
        <begin position="51"/>
        <end position="378"/>
    </location>
</feature>
<dbReference type="PANTHER" id="PTHR30483:SF6">
    <property type="entry name" value="PERIPLASMIC BINDING PROTEIN OF ABC TRANSPORTER FOR NATURAL AMINO ACIDS"/>
    <property type="match status" value="1"/>
</dbReference>
<proteinExistence type="inferred from homology"/>
<dbReference type="InterPro" id="IPR028082">
    <property type="entry name" value="Peripla_BP_I"/>
</dbReference>
<dbReference type="EMBL" id="JAEKPD010000010">
    <property type="protein sequence ID" value="MBJ3763365.1"/>
    <property type="molecule type" value="Genomic_DNA"/>
</dbReference>
<reference evidence="5" key="1">
    <citation type="submission" date="2020-12" db="EMBL/GenBank/DDBJ databases">
        <title>Bacterial taxonomy.</title>
        <authorList>
            <person name="Pan X."/>
        </authorList>
    </citation>
    <scope>NUCLEOTIDE SEQUENCE</scope>
    <source>
        <strain evidence="5">KCTC 52957</strain>
    </source>
</reference>
<name>A0A934MDC2_9RHOB</name>
<dbReference type="InterPro" id="IPR051010">
    <property type="entry name" value="BCAA_transport"/>
</dbReference>
<keyword evidence="6" id="KW-1185">Reference proteome</keyword>
<evidence type="ECO:0000256" key="1">
    <source>
        <dbReference type="ARBA" id="ARBA00010062"/>
    </source>
</evidence>
<organism evidence="5 6">
    <name type="scientific">Palleronia pontilimi</name>
    <dbReference type="NCBI Taxonomy" id="1964209"/>
    <lineage>
        <taxon>Bacteria</taxon>
        <taxon>Pseudomonadati</taxon>
        <taxon>Pseudomonadota</taxon>
        <taxon>Alphaproteobacteria</taxon>
        <taxon>Rhodobacterales</taxon>
        <taxon>Roseobacteraceae</taxon>
        <taxon>Palleronia</taxon>
    </lineage>
</organism>
<evidence type="ECO:0000256" key="2">
    <source>
        <dbReference type="ARBA" id="ARBA00022729"/>
    </source>
</evidence>
<sequence length="396" mass="39932">MFASLRTMRKPFARLAIGLVTALSVVACGPVALGVGGGGGSGPQVDPSSAVRVALLVPKGASGGGGLVGRSLENAAKLAVADLQGAQIDLQVYDTQGTPGGAARAAESAVAAGAQVVLGPLYTQSVSAVVPIVASRNINVLSFSNNTAVAGGNVFVLGQTFSNVANRLISFARRQGRTSVAVVHAGDVAGIAGRDAIVGAARSSGMSVATVQSYDLSQQGIVSAGPRIATAIQQTGADTVFLTANVDSDLPLISTALPENGVSPEQFRYLGLTRWNALPQVLSLPGLQNGLFTLPDVAVQSAFEARYSAAYGSAPHPLAGLAYDAVQAVGSLLAQGRGDALSKRALTQGSGFAGAYGVFRLLPDGTNQRALAVAQIQNSQVVVLDPAPKRFGASGF</sequence>
<protein>
    <submittedName>
        <fullName evidence="5">Penicillin-binding protein activator</fullName>
    </submittedName>
</protein>
<accession>A0A934MDC2</accession>
<dbReference type="SUPFAM" id="SSF53822">
    <property type="entry name" value="Periplasmic binding protein-like I"/>
    <property type="match status" value="1"/>
</dbReference>
<evidence type="ECO:0000256" key="3">
    <source>
        <dbReference type="ARBA" id="ARBA00022970"/>
    </source>
</evidence>
<dbReference type="GO" id="GO:0006865">
    <property type="term" value="P:amino acid transport"/>
    <property type="evidence" value="ECO:0007669"/>
    <property type="project" value="UniProtKB-KW"/>
</dbReference>
<gene>
    <name evidence="5" type="ORF">ILP92_11475</name>
</gene>
<dbReference type="Gene3D" id="3.40.50.2300">
    <property type="match status" value="2"/>
</dbReference>
<keyword evidence="3" id="KW-0813">Transport</keyword>
<dbReference type="Proteomes" id="UP000642488">
    <property type="component" value="Unassembled WGS sequence"/>
</dbReference>
<dbReference type="PANTHER" id="PTHR30483">
    <property type="entry name" value="LEUCINE-SPECIFIC-BINDING PROTEIN"/>
    <property type="match status" value="1"/>
</dbReference>
<dbReference type="Pfam" id="PF13458">
    <property type="entry name" value="Peripla_BP_6"/>
    <property type="match status" value="1"/>
</dbReference>
<comment type="caution">
    <text evidence="5">The sequence shown here is derived from an EMBL/GenBank/DDBJ whole genome shotgun (WGS) entry which is preliminary data.</text>
</comment>
<evidence type="ECO:0000313" key="5">
    <source>
        <dbReference type="EMBL" id="MBJ3763365.1"/>
    </source>
</evidence>
<dbReference type="InterPro" id="IPR028081">
    <property type="entry name" value="Leu-bd"/>
</dbReference>